<accession>A0ABQ5GHE0</accession>
<reference evidence="1" key="2">
    <citation type="submission" date="2022-01" db="EMBL/GenBank/DDBJ databases">
        <authorList>
            <person name="Yamashiro T."/>
            <person name="Shiraishi A."/>
            <person name="Satake H."/>
            <person name="Nakayama K."/>
        </authorList>
    </citation>
    <scope>NUCLEOTIDE SEQUENCE</scope>
</reference>
<evidence type="ECO:0000313" key="2">
    <source>
        <dbReference type="Proteomes" id="UP001151760"/>
    </source>
</evidence>
<evidence type="ECO:0000313" key="1">
    <source>
        <dbReference type="EMBL" id="GJT75152.1"/>
    </source>
</evidence>
<protein>
    <submittedName>
        <fullName evidence="1">Uncharacterized protein</fullName>
    </submittedName>
</protein>
<dbReference type="Proteomes" id="UP001151760">
    <property type="component" value="Unassembled WGS sequence"/>
</dbReference>
<comment type="caution">
    <text evidence="1">The sequence shown here is derived from an EMBL/GenBank/DDBJ whole genome shotgun (WGS) entry which is preliminary data.</text>
</comment>
<proteinExistence type="predicted"/>
<name>A0ABQ5GHE0_9ASTR</name>
<reference evidence="1" key="1">
    <citation type="journal article" date="2022" name="Int. J. Mol. Sci.">
        <title>Draft Genome of Tanacetum Coccineum: Genomic Comparison of Closely Related Tanacetum-Family Plants.</title>
        <authorList>
            <person name="Yamashiro T."/>
            <person name="Shiraishi A."/>
            <person name="Nakayama K."/>
            <person name="Satake H."/>
        </authorList>
    </citation>
    <scope>NUCLEOTIDE SEQUENCE</scope>
</reference>
<gene>
    <name evidence="1" type="ORF">Tco_1041877</name>
</gene>
<keyword evidence="2" id="KW-1185">Reference proteome</keyword>
<organism evidence="1 2">
    <name type="scientific">Tanacetum coccineum</name>
    <dbReference type="NCBI Taxonomy" id="301880"/>
    <lineage>
        <taxon>Eukaryota</taxon>
        <taxon>Viridiplantae</taxon>
        <taxon>Streptophyta</taxon>
        <taxon>Embryophyta</taxon>
        <taxon>Tracheophyta</taxon>
        <taxon>Spermatophyta</taxon>
        <taxon>Magnoliopsida</taxon>
        <taxon>eudicotyledons</taxon>
        <taxon>Gunneridae</taxon>
        <taxon>Pentapetalae</taxon>
        <taxon>asterids</taxon>
        <taxon>campanulids</taxon>
        <taxon>Asterales</taxon>
        <taxon>Asteraceae</taxon>
        <taxon>Asteroideae</taxon>
        <taxon>Anthemideae</taxon>
        <taxon>Anthemidinae</taxon>
        <taxon>Tanacetum</taxon>
    </lineage>
</organism>
<dbReference type="EMBL" id="BQNB010018506">
    <property type="protein sequence ID" value="GJT75152.1"/>
    <property type="molecule type" value="Genomic_DNA"/>
</dbReference>
<sequence length="93" mass="10607">MLLMLEWLDMCKEDEHADTSNHALTSIVFLVVEPANDENVRYLDCDYEVPMGNPFSFINLLEGSDLEIHNVANKHDNIDGVHEQTPGDIHEKL</sequence>